<keyword evidence="4" id="KW-1185">Reference proteome</keyword>
<evidence type="ECO:0000256" key="2">
    <source>
        <dbReference type="SAM" id="Phobius"/>
    </source>
</evidence>
<dbReference type="RefSeq" id="WP_186847491.1">
    <property type="nucleotide sequence ID" value="NZ_JACOOX010000003.1"/>
</dbReference>
<evidence type="ECO:0000313" key="4">
    <source>
        <dbReference type="Proteomes" id="UP000615234"/>
    </source>
</evidence>
<proteinExistence type="predicted"/>
<organism evidence="3 4">
    <name type="scientific">Coprococcus hominis</name>
    <name type="common">ex Liu et al. 2022</name>
    <dbReference type="NCBI Taxonomy" id="2763039"/>
    <lineage>
        <taxon>Bacteria</taxon>
        <taxon>Bacillati</taxon>
        <taxon>Bacillota</taxon>
        <taxon>Clostridia</taxon>
        <taxon>Lachnospirales</taxon>
        <taxon>Lachnospiraceae</taxon>
        <taxon>Coprococcus</taxon>
    </lineage>
</organism>
<dbReference type="InterPro" id="IPR010787">
    <property type="entry name" value="DUF1385"/>
</dbReference>
<keyword evidence="2" id="KW-0472">Membrane</keyword>
<reference evidence="3 4" key="1">
    <citation type="submission" date="2020-08" db="EMBL/GenBank/DDBJ databases">
        <title>Genome public.</title>
        <authorList>
            <person name="Liu C."/>
            <person name="Sun Q."/>
        </authorList>
    </citation>
    <scope>NUCLEOTIDE SEQUENCE [LARGE SCALE GENOMIC DNA]</scope>
    <source>
        <strain evidence="3 4">NSJ-10</strain>
    </source>
</reference>
<feature type="compositionally biased region" description="Basic and acidic residues" evidence="1">
    <location>
        <begin position="85"/>
        <end position="99"/>
    </location>
</feature>
<evidence type="ECO:0000313" key="3">
    <source>
        <dbReference type="EMBL" id="MBC5662293.1"/>
    </source>
</evidence>
<name>A0A8I0AED7_9FIRM</name>
<dbReference type="EMBL" id="JACOOX010000003">
    <property type="protein sequence ID" value="MBC5662293.1"/>
    <property type="molecule type" value="Genomic_DNA"/>
</dbReference>
<keyword evidence="2" id="KW-1133">Transmembrane helix</keyword>
<keyword evidence="2" id="KW-0812">Transmembrane</keyword>
<accession>A0A8I0AED7</accession>
<feature type="transmembrane region" description="Helical" evidence="2">
    <location>
        <begin position="126"/>
        <end position="150"/>
    </location>
</feature>
<dbReference type="Proteomes" id="UP000615234">
    <property type="component" value="Unassembled WGS sequence"/>
</dbReference>
<dbReference type="AlphaFoldDB" id="A0A8I0AED7"/>
<feature type="region of interest" description="Disordered" evidence="1">
    <location>
        <begin position="81"/>
        <end position="121"/>
    </location>
</feature>
<dbReference type="Pfam" id="PF07136">
    <property type="entry name" value="DUF1385"/>
    <property type="match status" value="1"/>
</dbReference>
<gene>
    <name evidence="3" type="ORF">H8S09_05205</name>
</gene>
<feature type="transmembrane region" description="Helical" evidence="2">
    <location>
        <begin position="162"/>
        <end position="185"/>
    </location>
</feature>
<dbReference type="PANTHER" id="PTHR42867">
    <property type="entry name" value="MEMBRANE PROTEIN-RELATED"/>
    <property type="match status" value="1"/>
</dbReference>
<sequence length="334" mass="37319">MKRARIGGQAVIEGVMMKYEDQYAVAVRKPDQEIEVKVESYTPIGEKYKILKLPILRGVVNFFESLVIGVKTLTYSADFYEEEEPTGKSENKDDSRLSDTESNNGSGSGENGSKNNKKESSTGDDLMMIGTVIVSLAIAIALFMLLPAFIAGLLEHVTKSNVLIAVAEGVLRLVIFLAYVVLISLMKDIKRVFMYHGAEHKTINCFEAGDPLTPENVKKHSRYHKRCGTSFLVVVMIISIIVFMFINVKSMWLRLLSRVLLVPIIAGISYEFIMFAGRSDSKLANILSVPGMWVQRLTTKEPDLEMCEVAIRSVEAVIDWSAYQDAMKRGEIED</sequence>
<protein>
    <submittedName>
        <fullName evidence="3">DUF1385 domain-containing protein</fullName>
    </submittedName>
</protein>
<comment type="caution">
    <text evidence="3">The sequence shown here is derived from an EMBL/GenBank/DDBJ whole genome shotgun (WGS) entry which is preliminary data.</text>
</comment>
<dbReference type="PANTHER" id="PTHR42867:SF1">
    <property type="entry name" value="MEMBRANE PROTEIN-RELATED"/>
    <property type="match status" value="1"/>
</dbReference>
<feature type="transmembrane region" description="Helical" evidence="2">
    <location>
        <begin position="227"/>
        <end position="246"/>
    </location>
</feature>
<evidence type="ECO:0000256" key="1">
    <source>
        <dbReference type="SAM" id="MobiDB-lite"/>
    </source>
</evidence>
<feature type="transmembrane region" description="Helical" evidence="2">
    <location>
        <begin position="252"/>
        <end position="273"/>
    </location>
</feature>